<proteinExistence type="predicted"/>
<dbReference type="EMBL" id="RJJC01000002">
    <property type="protein sequence ID" value="RNJ22513.1"/>
    <property type="molecule type" value="Genomic_DNA"/>
</dbReference>
<dbReference type="AlphaFoldDB" id="A0AAJ4R5Y6"/>
<comment type="caution">
    <text evidence="1">The sequence shown here is derived from an EMBL/GenBank/DDBJ whole genome shotgun (WGS) entry which is preliminary data.</text>
</comment>
<keyword evidence="2" id="KW-1185">Reference proteome</keyword>
<evidence type="ECO:0000313" key="2">
    <source>
        <dbReference type="Proteomes" id="UP000270581"/>
    </source>
</evidence>
<accession>A0AAJ4R5Y6</accession>
<reference evidence="1 2" key="1">
    <citation type="submission" date="2018-11" db="EMBL/GenBank/DDBJ databases">
        <title>Genome sequences of Natronomonas sp. CBA1133.</title>
        <authorList>
            <person name="Roh S.W."/>
            <person name="Cha I.-T."/>
        </authorList>
    </citation>
    <scope>NUCLEOTIDE SEQUENCE [LARGE SCALE GENOMIC DNA]</scope>
    <source>
        <strain evidence="1 2">CBA1133</strain>
    </source>
</reference>
<name>A0AAJ4R5Y6_9EURY</name>
<gene>
    <name evidence="1" type="ORF">Nmn1133_12720</name>
</gene>
<dbReference type="Proteomes" id="UP000270581">
    <property type="component" value="Unassembled WGS sequence"/>
</dbReference>
<evidence type="ECO:0000313" key="1">
    <source>
        <dbReference type="EMBL" id="RNJ22513.1"/>
    </source>
</evidence>
<sequence>MTEYGNSEQERQQRDFETVVEAVLRDAVELFESQKHTNLTTLHRAKDKFVTYAIDMYAVQSVSCEIVDKPANPRLIIEKRAVNMFKQRYNNHNNNGTDIPLS</sequence>
<protein>
    <submittedName>
        <fullName evidence="1">Uncharacterized protein</fullName>
    </submittedName>
</protein>
<organism evidence="1 2">
    <name type="scientific">Halosegnis longus</name>
    <dbReference type="NCBI Taxonomy" id="2216012"/>
    <lineage>
        <taxon>Archaea</taxon>
        <taxon>Methanobacteriati</taxon>
        <taxon>Methanobacteriota</taxon>
        <taxon>Stenosarchaea group</taxon>
        <taxon>Halobacteria</taxon>
        <taxon>Halobacteriales</taxon>
        <taxon>Natronomonadaceae</taxon>
        <taxon>Halosegnis</taxon>
    </lineage>
</organism>